<evidence type="ECO:0000256" key="1">
    <source>
        <dbReference type="SAM" id="Phobius"/>
    </source>
</evidence>
<reference evidence="2 3" key="1">
    <citation type="submission" date="2018-09" db="EMBL/GenBank/DDBJ databases">
        <title>A high-quality reference genome of wild soybean provides a powerful tool to mine soybean genomes.</title>
        <authorList>
            <person name="Xie M."/>
            <person name="Chung C.Y.L."/>
            <person name="Li M.-W."/>
            <person name="Wong F.-L."/>
            <person name="Chan T.-F."/>
            <person name="Lam H.-M."/>
        </authorList>
    </citation>
    <scope>NUCLEOTIDE SEQUENCE [LARGE SCALE GENOMIC DNA]</scope>
    <source>
        <strain evidence="3">cv. W05</strain>
        <tissue evidence="2">Hypocotyl of etiolated seedlings</tissue>
    </source>
</reference>
<feature type="transmembrane region" description="Helical" evidence="1">
    <location>
        <begin position="6"/>
        <end position="28"/>
    </location>
</feature>
<evidence type="ECO:0000313" key="3">
    <source>
        <dbReference type="Proteomes" id="UP000289340"/>
    </source>
</evidence>
<dbReference type="Proteomes" id="UP000289340">
    <property type="component" value="Chromosome 12"/>
</dbReference>
<proteinExistence type="predicted"/>
<keyword evidence="1" id="KW-0812">Transmembrane</keyword>
<sequence>MAETMAAAVLGMSLFAETRIALLVLLHIKNKATDLKVMADVDNSQSPISQESAYQPISERSMKEWDTGFFDAENARK</sequence>
<keyword evidence="1" id="KW-0472">Membrane</keyword>
<gene>
    <name evidence="2" type="ORF">D0Y65_033327</name>
</gene>
<comment type="caution">
    <text evidence="2">The sequence shown here is derived from an EMBL/GenBank/DDBJ whole genome shotgun (WGS) entry which is preliminary data.</text>
</comment>
<dbReference type="EMBL" id="QZWG01000012">
    <property type="protein sequence ID" value="RZB74199.1"/>
    <property type="molecule type" value="Genomic_DNA"/>
</dbReference>
<dbReference type="AlphaFoldDB" id="A0A445HKI7"/>
<keyword evidence="1" id="KW-1133">Transmembrane helix</keyword>
<evidence type="ECO:0000313" key="2">
    <source>
        <dbReference type="EMBL" id="RZB74199.1"/>
    </source>
</evidence>
<organism evidence="2 3">
    <name type="scientific">Glycine soja</name>
    <name type="common">Wild soybean</name>
    <dbReference type="NCBI Taxonomy" id="3848"/>
    <lineage>
        <taxon>Eukaryota</taxon>
        <taxon>Viridiplantae</taxon>
        <taxon>Streptophyta</taxon>
        <taxon>Embryophyta</taxon>
        <taxon>Tracheophyta</taxon>
        <taxon>Spermatophyta</taxon>
        <taxon>Magnoliopsida</taxon>
        <taxon>eudicotyledons</taxon>
        <taxon>Gunneridae</taxon>
        <taxon>Pentapetalae</taxon>
        <taxon>rosids</taxon>
        <taxon>fabids</taxon>
        <taxon>Fabales</taxon>
        <taxon>Fabaceae</taxon>
        <taxon>Papilionoideae</taxon>
        <taxon>50 kb inversion clade</taxon>
        <taxon>NPAAA clade</taxon>
        <taxon>indigoferoid/millettioid clade</taxon>
        <taxon>Phaseoleae</taxon>
        <taxon>Glycine</taxon>
        <taxon>Glycine subgen. Soja</taxon>
    </lineage>
</organism>
<accession>A0A445HKI7</accession>
<keyword evidence="3" id="KW-1185">Reference proteome</keyword>
<protein>
    <submittedName>
        <fullName evidence="2">Uncharacterized protein</fullName>
    </submittedName>
</protein>
<name>A0A445HKI7_GLYSO</name>